<protein>
    <submittedName>
        <fullName evidence="2">Uncharacterized protein</fullName>
    </submittedName>
</protein>
<sequence>MISKAQVLVIYSRNSNTILKVLIFIEFKLLLCNTLADLNDIPITKCTKSYAVNLIPTAMSANPSADKLKCDEEPKPVQSDKPKKCKVTAITEVKTKVCHVDPAPEPPPPDLCLLQKIREKEKAGITICPRPPVIQPSPPPPCTAICIEKVKNPPVPPSQDFPIVCVVEREQTTTERCDAILDTTAAHPDLPWPGCPPPPDPPPPPVRDPCEEQKRRQHIEECKERKKRYLE</sequence>
<evidence type="ECO:0000313" key="3">
    <source>
        <dbReference type="Proteomes" id="UP000791440"/>
    </source>
</evidence>
<feature type="region of interest" description="Disordered" evidence="1">
    <location>
        <begin position="188"/>
        <end position="231"/>
    </location>
</feature>
<comment type="caution">
    <text evidence="2">The sequence shown here is derived from an EMBL/GenBank/DDBJ whole genome shotgun (WGS) entry which is preliminary data.</text>
</comment>
<feature type="compositionally biased region" description="Pro residues" evidence="1">
    <location>
        <begin position="190"/>
        <end position="207"/>
    </location>
</feature>
<keyword evidence="3" id="KW-1185">Reference proteome</keyword>
<organism evidence="2 3">
    <name type="scientific">Manduca sexta</name>
    <name type="common">Tobacco hawkmoth</name>
    <name type="synonym">Tobacco hornworm</name>
    <dbReference type="NCBI Taxonomy" id="7130"/>
    <lineage>
        <taxon>Eukaryota</taxon>
        <taxon>Metazoa</taxon>
        <taxon>Ecdysozoa</taxon>
        <taxon>Arthropoda</taxon>
        <taxon>Hexapoda</taxon>
        <taxon>Insecta</taxon>
        <taxon>Pterygota</taxon>
        <taxon>Neoptera</taxon>
        <taxon>Endopterygota</taxon>
        <taxon>Lepidoptera</taxon>
        <taxon>Glossata</taxon>
        <taxon>Ditrysia</taxon>
        <taxon>Bombycoidea</taxon>
        <taxon>Sphingidae</taxon>
        <taxon>Sphinginae</taxon>
        <taxon>Sphingini</taxon>
        <taxon>Manduca</taxon>
    </lineage>
</organism>
<dbReference type="Proteomes" id="UP000791440">
    <property type="component" value="Unassembled WGS sequence"/>
</dbReference>
<name>A0A921Z0L1_MANSE</name>
<reference evidence="2" key="2">
    <citation type="submission" date="2020-12" db="EMBL/GenBank/DDBJ databases">
        <authorList>
            <person name="Kanost M."/>
        </authorList>
    </citation>
    <scope>NUCLEOTIDE SEQUENCE</scope>
</reference>
<accession>A0A921Z0L1</accession>
<feature type="compositionally biased region" description="Basic and acidic residues" evidence="1">
    <location>
        <begin position="208"/>
        <end position="231"/>
    </location>
</feature>
<gene>
    <name evidence="2" type="ORF">O3G_MSEX005956</name>
</gene>
<dbReference type="AlphaFoldDB" id="A0A921Z0L1"/>
<reference evidence="2" key="1">
    <citation type="journal article" date="2016" name="Insect Biochem. Mol. Biol.">
        <title>Multifaceted biological insights from a draft genome sequence of the tobacco hornworm moth, Manduca sexta.</title>
        <authorList>
            <person name="Kanost M.R."/>
            <person name="Arrese E.L."/>
            <person name="Cao X."/>
            <person name="Chen Y.R."/>
            <person name="Chellapilla S."/>
            <person name="Goldsmith M.R."/>
            <person name="Grosse-Wilde E."/>
            <person name="Heckel D.G."/>
            <person name="Herndon N."/>
            <person name="Jiang H."/>
            <person name="Papanicolaou A."/>
            <person name="Qu J."/>
            <person name="Soulages J.L."/>
            <person name="Vogel H."/>
            <person name="Walters J."/>
            <person name="Waterhouse R.M."/>
            <person name="Ahn S.J."/>
            <person name="Almeida F.C."/>
            <person name="An C."/>
            <person name="Aqrawi P."/>
            <person name="Bretschneider A."/>
            <person name="Bryant W.B."/>
            <person name="Bucks S."/>
            <person name="Chao H."/>
            <person name="Chevignon G."/>
            <person name="Christen J.M."/>
            <person name="Clarke D.F."/>
            <person name="Dittmer N.T."/>
            <person name="Ferguson L.C.F."/>
            <person name="Garavelou S."/>
            <person name="Gordon K.H.J."/>
            <person name="Gunaratna R.T."/>
            <person name="Han Y."/>
            <person name="Hauser F."/>
            <person name="He Y."/>
            <person name="Heidel-Fischer H."/>
            <person name="Hirsh A."/>
            <person name="Hu Y."/>
            <person name="Jiang H."/>
            <person name="Kalra D."/>
            <person name="Klinner C."/>
            <person name="Konig C."/>
            <person name="Kovar C."/>
            <person name="Kroll A.R."/>
            <person name="Kuwar S.S."/>
            <person name="Lee S.L."/>
            <person name="Lehman R."/>
            <person name="Li K."/>
            <person name="Li Z."/>
            <person name="Liang H."/>
            <person name="Lovelace S."/>
            <person name="Lu Z."/>
            <person name="Mansfield J.H."/>
            <person name="McCulloch K.J."/>
            <person name="Mathew T."/>
            <person name="Morton B."/>
            <person name="Muzny D.M."/>
            <person name="Neunemann D."/>
            <person name="Ongeri F."/>
            <person name="Pauchet Y."/>
            <person name="Pu L.L."/>
            <person name="Pyrousis I."/>
            <person name="Rao X.J."/>
            <person name="Redding A."/>
            <person name="Roesel C."/>
            <person name="Sanchez-Gracia A."/>
            <person name="Schaack S."/>
            <person name="Shukla A."/>
            <person name="Tetreau G."/>
            <person name="Wang Y."/>
            <person name="Xiong G.H."/>
            <person name="Traut W."/>
            <person name="Walsh T.K."/>
            <person name="Worley K.C."/>
            <person name="Wu D."/>
            <person name="Wu W."/>
            <person name="Wu Y.Q."/>
            <person name="Zhang X."/>
            <person name="Zou Z."/>
            <person name="Zucker H."/>
            <person name="Briscoe A.D."/>
            <person name="Burmester T."/>
            <person name="Clem R.J."/>
            <person name="Feyereisen R."/>
            <person name="Grimmelikhuijzen C.J.P."/>
            <person name="Hamodrakas S.J."/>
            <person name="Hansson B.S."/>
            <person name="Huguet E."/>
            <person name="Jermiin L.S."/>
            <person name="Lan Q."/>
            <person name="Lehman H.K."/>
            <person name="Lorenzen M."/>
            <person name="Merzendorfer H."/>
            <person name="Michalopoulos I."/>
            <person name="Morton D.B."/>
            <person name="Muthukrishnan S."/>
            <person name="Oakeshott J.G."/>
            <person name="Palmer W."/>
            <person name="Park Y."/>
            <person name="Passarelli A.L."/>
            <person name="Rozas J."/>
            <person name="Schwartz L.M."/>
            <person name="Smith W."/>
            <person name="Southgate A."/>
            <person name="Vilcinskas A."/>
            <person name="Vogt R."/>
            <person name="Wang P."/>
            <person name="Werren J."/>
            <person name="Yu X.Q."/>
            <person name="Zhou J.J."/>
            <person name="Brown S.J."/>
            <person name="Scherer S.E."/>
            <person name="Richards S."/>
            <person name="Blissard G.W."/>
        </authorList>
    </citation>
    <scope>NUCLEOTIDE SEQUENCE</scope>
</reference>
<evidence type="ECO:0000313" key="2">
    <source>
        <dbReference type="EMBL" id="KAG6449278.1"/>
    </source>
</evidence>
<proteinExistence type="predicted"/>
<dbReference type="EMBL" id="JH668371">
    <property type="protein sequence ID" value="KAG6449278.1"/>
    <property type="molecule type" value="Genomic_DNA"/>
</dbReference>
<evidence type="ECO:0000256" key="1">
    <source>
        <dbReference type="SAM" id="MobiDB-lite"/>
    </source>
</evidence>